<dbReference type="SUPFAM" id="SSF50800">
    <property type="entry name" value="PK beta-barrel domain-like"/>
    <property type="match status" value="1"/>
</dbReference>
<dbReference type="AlphaFoldDB" id="A0A1M7ATT1"/>
<dbReference type="Proteomes" id="UP000184191">
    <property type="component" value="Unassembled WGS sequence"/>
</dbReference>
<name>A0A1M7ATT1_9RHOB</name>
<dbReference type="EMBL" id="FRBN01000015">
    <property type="protein sequence ID" value="SHL46144.1"/>
    <property type="molecule type" value="Genomic_DNA"/>
</dbReference>
<dbReference type="InterPro" id="IPR011037">
    <property type="entry name" value="Pyrv_Knase-like_insert_dom_sf"/>
</dbReference>
<evidence type="ECO:0000313" key="3">
    <source>
        <dbReference type="Proteomes" id="UP000184191"/>
    </source>
</evidence>
<dbReference type="PANTHER" id="PTHR36930:SF1">
    <property type="entry name" value="MOSC DOMAIN-CONTAINING PROTEIN"/>
    <property type="match status" value="1"/>
</dbReference>
<dbReference type="Gene3D" id="2.40.33.20">
    <property type="entry name" value="PK beta-barrel domain-like"/>
    <property type="match status" value="1"/>
</dbReference>
<evidence type="ECO:0000259" key="1">
    <source>
        <dbReference type="PROSITE" id="PS51340"/>
    </source>
</evidence>
<dbReference type="RefSeq" id="WP_073198642.1">
    <property type="nucleotide sequence ID" value="NZ_FRBN01000015.1"/>
</dbReference>
<feature type="domain" description="MOSC" evidence="1">
    <location>
        <begin position="5"/>
        <end position="183"/>
    </location>
</feature>
<dbReference type="GO" id="GO:0003824">
    <property type="term" value="F:catalytic activity"/>
    <property type="evidence" value="ECO:0007669"/>
    <property type="project" value="InterPro"/>
</dbReference>
<dbReference type="GO" id="GO:0030151">
    <property type="term" value="F:molybdenum ion binding"/>
    <property type="evidence" value="ECO:0007669"/>
    <property type="project" value="InterPro"/>
</dbReference>
<evidence type="ECO:0000313" key="2">
    <source>
        <dbReference type="EMBL" id="SHL46144.1"/>
    </source>
</evidence>
<accession>A0A1M7ATT1</accession>
<proteinExistence type="predicted"/>
<dbReference type="Pfam" id="PF03473">
    <property type="entry name" value="MOSC"/>
    <property type="match status" value="1"/>
</dbReference>
<reference evidence="3" key="1">
    <citation type="submission" date="2016-11" db="EMBL/GenBank/DDBJ databases">
        <authorList>
            <person name="Varghese N."/>
            <person name="Submissions S."/>
        </authorList>
    </citation>
    <scope>NUCLEOTIDE SEQUENCE [LARGE SCALE GENOMIC DNA]</scope>
    <source>
        <strain evidence="3">DSM 29327</strain>
    </source>
</reference>
<dbReference type="InterPro" id="IPR005302">
    <property type="entry name" value="MoCF_Sase_C"/>
</dbReference>
<dbReference type="OrthoDB" id="9808413at2"/>
<sequence length="201" mass="21581">MPALMPTDFSGTVTWLGRVADREATLEAEPLQEVAVGFAGVAGEEHGGLTRPSCSRVLSQHPRNTVIRNVRQFSIVSAEELALIAAKMGLERIDPAWVGASMVVEGLADFTHLPPSSRLQGPDGVTLVVDMENRPCQLPARVIEGVHPGFGKAFKTAAKGRRGVTAWVEREGRLAVGDGLRLHVPDQRAWQGFLPLFGEAG</sequence>
<dbReference type="InterPro" id="IPR052716">
    <property type="entry name" value="MOSC_domain"/>
</dbReference>
<protein>
    <submittedName>
        <fullName evidence="2">MOSC domain-containing protein</fullName>
    </submittedName>
</protein>
<dbReference type="GO" id="GO:0030170">
    <property type="term" value="F:pyridoxal phosphate binding"/>
    <property type="evidence" value="ECO:0007669"/>
    <property type="project" value="InterPro"/>
</dbReference>
<keyword evidence="3" id="KW-1185">Reference proteome</keyword>
<gene>
    <name evidence="2" type="ORF">SAMN05444414_1153</name>
</gene>
<organism evidence="2 3">
    <name type="scientific">Roseovarius marisflavi</name>
    <dbReference type="NCBI Taxonomy" id="1054996"/>
    <lineage>
        <taxon>Bacteria</taxon>
        <taxon>Pseudomonadati</taxon>
        <taxon>Pseudomonadota</taxon>
        <taxon>Alphaproteobacteria</taxon>
        <taxon>Rhodobacterales</taxon>
        <taxon>Roseobacteraceae</taxon>
        <taxon>Roseovarius</taxon>
    </lineage>
</organism>
<dbReference type="PROSITE" id="PS51340">
    <property type="entry name" value="MOSC"/>
    <property type="match status" value="1"/>
</dbReference>
<dbReference type="PANTHER" id="PTHR36930">
    <property type="entry name" value="METAL-SULFUR CLUSTER BIOSYNTHESIS PROTEINS YUAD-RELATED"/>
    <property type="match status" value="1"/>
</dbReference>
<dbReference type="STRING" id="1054996.SAMN05444414_1153"/>